<protein>
    <submittedName>
        <fullName evidence="1">Uncharacterized protein</fullName>
    </submittedName>
</protein>
<gene>
    <name evidence="1" type="ORF">SDC9_192990</name>
</gene>
<dbReference type="EMBL" id="VSSQ01105317">
    <property type="protein sequence ID" value="MPN45423.1"/>
    <property type="molecule type" value="Genomic_DNA"/>
</dbReference>
<proteinExistence type="predicted"/>
<dbReference type="AlphaFoldDB" id="A0A645IDC4"/>
<sequence>MLARTAAIWETCEEKGISRYISPAGVETGQIREENAMLKREMFDAVGLALQKETRTPQTAESKAWDYQHVRQFLACRVELLEQLETAAWKLLNLYDPTVTVPEVSYNRDFAVIDLKTSIEGLLQLSQISQVPAYRNAVARAAVTLLEKYQKLPADERDALLAGLEKDSDHVEAAF</sequence>
<comment type="caution">
    <text evidence="1">The sequence shown here is derived from an EMBL/GenBank/DDBJ whole genome shotgun (WGS) entry which is preliminary data.</text>
</comment>
<name>A0A645IDC4_9ZZZZ</name>
<organism evidence="1">
    <name type="scientific">bioreactor metagenome</name>
    <dbReference type="NCBI Taxonomy" id="1076179"/>
    <lineage>
        <taxon>unclassified sequences</taxon>
        <taxon>metagenomes</taxon>
        <taxon>ecological metagenomes</taxon>
    </lineage>
</organism>
<evidence type="ECO:0000313" key="1">
    <source>
        <dbReference type="EMBL" id="MPN45423.1"/>
    </source>
</evidence>
<reference evidence="1" key="1">
    <citation type="submission" date="2019-08" db="EMBL/GenBank/DDBJ databases">
        <authorList>
            <person name="Kucharzyk K."/>
            <person name="Murdoch R.W."/>
            <person name="Higgins S."/>
            <person name="Loffler F."/>
        </authorList>
    </citation>
    <scope>NUCLEOTIDE SEQUENCE</scope>
</reference>
<accession>A0A645IDC4</accession>